<gene>
    <name evidence="2" type="ORF">F7731_15015</name>
</gene>
<accession>A0A6L3V5R6</accession>
<feature type="transmembrane region" description="Helical" evidence="1">
    <location>
        <begin position="56"/>
        <end position="74"/>
    </location>
</feature>
<keyword evidence="1" id="KW-0472">Membrane</keyword>
<evidence type="ECO:0000313" key="2">
    <source>
        <dbReference type="EMBL" id="KAB2334517.1"/>
    </source>
</evidence>
<dbReference type="RefSeq" id="WP_151535593.1">
    <property type="nucleotide sequence ID" value="NZ_WBOS01000006.1"/>
</dbReference>
<protein>
    <submittedName>
        <fullName evidence="2">Uncharacterized protein</fullName>
    </submittedName>
</protein>
<name>A0A6L3V5R6_9BACI</name>
<dbReference type="Proteomes" id="UP000481030">
    <property type="component" value="Unassembled WGS sequence"/>
</dbReference>
<organism evidence="2 3">
    <name type="scientific">Cytobacillus depressus</name>
    <dbReference type="NCBI Taxonomy" id="1602942"/>
    <lineage>
        <taxon>Bacteria</taxon>
        <taxon>Bacillati</taxon>
        <taxon>Bacillota</taxon>
        <taxon>Bacilli</taxon>
        <taxon>Bacillales</taxon>
        <taxon>Bacillaceae</taxon>
        <taxon>Cytobacillus</taxon>
    </lineage>
</organism>
<reference evidence="2 3" key="1">
    <citation type="journal article" date="2016" name="Antonie Van Leeuwenhoek">
        <title>Bacillus depressus sp. nov., isolated from soil of a sunflower field.</title>
        <authorList>
            <person name="Wei X."/>
            <person name="Xin D."/>
            <person name="Xin Y."/>
            <person name="Zhang H."/>
            <person name="Wang T."/>
            <person name="Zhang J."/>
        </authorList>
    </citation>
    <scope>NUCLEOTIDE SEQUENCE [LARGE SCALE GENOMIC DNA]</scope>
    <source>
        <strain evidence="2 3">BZ1</strain>
    </source>
</reference>
<keyword evidence="3" id="KW-1185">Reference proteome</keyword>
<dbReference type="EMBL" id="WBOS01000006">
    <property type="protein sequence ID" value="KAB2334517.1"/>
    <property type="molecule type" value="Genomic_DNA"/>
</dbReference>
<comment type="caution">
    <text evidence="2">The sequence shown here is derived from an EMBL/GenBank/DDBJ whole genome shotgun (WGS) entry which is preliminary data.</text>
</comment>
<proteinExistence type="predicted"/>
<keyword evidence="1" id="KW-0812">Transmembrane</keyword>
<dbReference type="AlphaFoldDB" id="A0A6L3V5R6"/>
<evidence type="ECO:0000313" key="3">
    <source>
        <dbReference type="Proteomes" id="UP000481030"/>
    </source>
</evidence>
<evidence type="ECO:0000256" key="1">
    <source>
        <dbReference type="SAM" id="Phobius"/>
    </source>
</evidence>
<sequence>MKWIVNKNKKTILFVILFIFFIADIKYEGLVFRRLLASVQSYLADILLDSSYTDYFVARYRFILTIYLAGLAALA</sequence>
<feature type="transmembrane region" description="Helical" evidence="1">
    <location>
        <begin position="12"/>
        <end position="36"/>
    </location>
</feature>
<keyword evidence="1" id="KW-1133">Transmembrane helix</keyword>